<accession>A0ABN0XWD5</accession>
<feature type="transmembrane region" description="Helical" evidence="3">
    <location>
        <begin position="279"/>
        <end position="301"/>
    </location>
</feature>
<gene>
    <name evidence="5" type="ORF">GCM10009092_43750</name>
</gene>
<comment type="catalytic activity">
    <reaction evidence="2">
        <text>2 GTP = 3',3'-c-di-GMP + 2 diphosphate</text>
        <dbReference type="Rhea" id="RHEA:24898"/>
        <dbReference type="ChEBI" id="CHEBI:33019"/>
        <dbReference type="ChEBI" id="CHEBI:37565"/>
        <dbReference type="ChEBI" id="CHEBI:58805"/>
        <dbReference type="EC" id="2.7.7.65"/>
    </reaction>
</comment>
<sequence>MNRIESLQKVLFITFLLAVAAISLVAYFAISNIVTEQSRHQQRTMLPVFSLIEEELLKPIHIAQALAGAEIFLPYMQEDADEQTLMMKLTRLEQQFDLVFFIASEKAKRQYHSNGEIRRLDSGDVQWYQRMKDDPDDLTLALGKREDVHLYVDIRQYDSSGQFLGFIGVGKPLDDFLHVFERYRLEHGYDFVFVNARNEILLTSLVQLSPSNQALLTLEDLDWYPHWQNNPPQHGSHSFLVNSAEQDTLITEIPIAAMNWRVFIIAPLEDRKHAMGKTFVINMLLLVCCLLILYWLTALLSKKFQRNVYQRINTDSLTGLSNRAHIDSVFQLFKEKQLPLSLVLADIDHFKSVNDTYGHNLGDQVIRAVAEQLSHGVREGDYVGRWGGEMMVGIG</sequence>
<evidence type="ECO:0000313" key="6">
    <source>
        <dbReference type="Proteomes" id="UP001501757"/>
    </source>
</evidence>
<dbReference type="SUPFAM" id="SSF55073">
    <property type="entry name" value="Nucleotide cyclase"/>
    <property type="match status" value="1"/>
</dbReference>
<keyword evidence="3" id="KW-1133">Transmembrane helix</keyword>
<name>A0ABN0XWD5_9ALTE</name>
<evidence type="ECO:0000256" key="1">
    <source>
        <dbReference type="ARBA" id="ARBA00012528"/>
    </source>
</evidence>
<dbReference type="Proteomes" id="UP001501757">
    <property type="component" value="Unassembled WGS sequence"/>
</dbReference>
<keyword evidence="6" id="KW-1185">Reference proteome</keyword>
<dbReference type="InterPro" id="IPR050469">
    <property type="entry name" value="Diguanylate_Cyclase"/>
</dbReference>
<dbReference type="EC" id="2.7.7.65" evidence="1"/>
<keyword evidence="3" id="KW-0472">Membrane</keyword>
<dbReference type="Gene3D" id="3.30.70.270">
    <property type="match status" value="1"/>
</dbReference>
<keyword evidence="3" id="KW-0812">Transmembrane</keyword>
<reference evidence="5 6" key="1">
    <citation type="journal article" date="2019" name="Int. J. Syst. Evol. Microbiol.">
        <title>The Global Catalogue of Microorganisms (GCM) 10K type strain sequencing project: providing services to taxonomists for standard genome sequencing and annotation.</title>
        <authorList>
            <consortium name="The Broad Institute Genomics Platform"/>
            <consortium name="The Broad Institute Genome Sequencing Center for Infectious Disease"/>
            <person name="Wu L."/>
            <person name="Ma J."/>
        </authorList>
    </citation>
    <scope>NUCLEOTIDE SEQUENCE [LARGE SCALE GENOMIC DNA]</scope>
    <source>
        <strain evidence="5 6">JCM 13378</strain>
    </source>
</reference>
<proteinExistence type="predicted"/>
<dbReference type="SMART" id="SM00267">
    <property type="entry name" value="GGDEF"/>
    <property type="match status" value="1"/>
</dbReference>
<organism evidence="5 6">
    <name type="scientific">Bowmanella denitrificans</name>
    <dbReference type="NCBI Taxonomy" id="366582"/>
    <lineage>
        <taxon>Bacteria</taxon>
        <taxon>Pseudomonadati</taxon>
        <taxon>Pseudomonadota</taxon>
        <taxon>Gammaproteobacteria</taxon>
        <taxon>Alteromonadales</taxon>
        <taxon>Alteromonadaceae</taxon>
        <taxon>Bowmanella</taxon>
    </lineage>
</organism>
<dbReference type="InterPro" id="IPR043128">
    <property type="entry name" value="Rev_trsase/Diguanyl_cyclase"/>
</dbReference>
<evidence type="ECO:0000259" key="4">
    <source>
        <dbReference type="PROSITE" id="PS50887"/>
    </source>
</evidence>
<evidence type="ECO:0000256" key="2">
    <source>
        <dbReference type="ARBA" id="ARBA00034247"/>
    </source>
</evidence>
<dbReference type="CDD" id="cd01949">
    <property type="entry name" value="GGDEF"/>
    <property type="match status" value="1"/>
</dbReference>
<dbReference type="PROSITE" id="PS50887">
    <property type="entry name" value="GGDEF"/>
    <property type="match status" value="1"/>
</dbReference>
<evidence type="ECO:0000313" key="5">
    <source>
        <dbReference type="EMBL" id="GAA0374767.1"/>
    </source>
</evidence>
<protein>
    <recommendedName>
        <fullName evidence="1">diguanylate cyclase</fullName>
        <ecNumber evidence="1">2.7.7.65</ecNumber>
    </recommendedName>
</protein>
<feature type="domain" description="GGDEF" evidence="4">
    <location>
        <begin position="338"/>
        <end position="395"/>
    </location>
</feature>
<feature type="transmembrane region" description="Helical" evidence="3">
    <location>
        <begin position="12"/>
        <end position="30"/>
    </location>
</feature>
<dbReference type="PANTHER" id="PTHR45138">
    <property type="entry name" value="REGULATORY COMPONENTS OF SENSORY TRANSDUCTION SYSTEM"/>
    <property type="match status" value="1"/>
</dbReference>
<dbReference type="NCBIfam" id="TIGR00254">
    <property type="entry name" value="GGDEF"/>
    <property type="match status" value="1"/>
</dbReference>
<evidence type="ECO:0000256" key="3">
    <source>
        <dbReference type="SAM" id="Phobius"/>
    </source>
</evidence>
<dbReference type="Pfam" id="PF00990">
    <property type="entry name" value="GGDEF"/>
    <property type="match status" value="1"/>
</dbReference>
<dbReference type="InterPro" id="IPR000160">
    <property type="entry name" value="GGDEF_dom"/>
</dbReference>
<dbReference type="RefSeq" id="WP_343847503.1">
    <property type="nucleotide sequence ID" value="NZ_BAAAEI010000031.1"/>
</dbReference>
<dbReference type="InterPro" id="IPR029787">
    <property type="entry name" value="Nucleotide_cyclase"/>
</dbReference>
<comment type="caution">
    <text evidence="5">The sequence shown here is derived from an EMBL/GenBank/DDBJ whole genome shotgun (WGS) entry which is preliminary data.</text>
</comment>
<dbReference type="PANTHER" id="PTHR45138:SF9">
    <property type="entry name" value="DIGUANYLATE CYCLASE DGCM-RELATED"/>
    <property type="match status" value="1"/>
</dbReference>
<dbReference type="EMBL" id="BAAAEI010000031">
    <property type="protein sequence ID" value="GAA0374767.1"/>
    <property type="molecule type" value="Genomic_DNA"/>
</dbReference>